<evidence type="ECO:0000256" key="3">
    <source>
        <dbReference type="ARBA" id="ARBA00011245"/>
    </source>
</evidence>
<keyword evidence="13 15" id="KW-0326">Glycosidase</keyword>
<keyword evidence="5 15" id="KW-0227">DNA damage</keyword>
<protein>
    <recommendedName>
        <fullName evidence="15">Formamidopyrimidine-DNA glycosylase</fullName>
        <shortName evidence="15">Fapy-DNA glycosylase</shortName>
        <ecNumber evidence="15">3.2.2.23</ecNumber>
    </recommendedName>
    <alternativeName>
        <fullName evidence="15">DNA-(apurinic or apyrimidinic site) lyase MutM</fullName>
        <shortName evidence="15">AP lyase MutM</shortName>
        <ecNumber evidence="15">4.2.99.18</ecNumber>
    </alternativeName>
</protein>
<keyword evidence="9 15" id="KW-0238">DNA-binding</keyword>
<dbReference type="InterPro" id="IPR035937">
    <property type="entry name" value="FPG_N"/>
</dbReference>
<evidence type="ECO:0000256" key="6">
    <source>
        <dbReference type="ARBA" id="ARBA00022771"/>
    </source>
</evidence>
<evidence type="ECO:0000256" key="7">
    <source>
        <dbReference type="ARBA" id="ARBA00022801"/>
    </source>
</evidence>
<dbReference type="FunFam" id="1.10.8.50:FF:000003">
    <property type="entry name" value="Formamidopyrimidine-DNA glycosylase"/>
    <property type="match status" value="1"/>
</dbReference>
<dbReference type="AlphaFoldDB" id="A0A4S4ANK6"/>
<organism evidence="18 19">
    <name type="scientific">Pseudothauera rhizosphaerae</name>
    <dbReference type="NCBI Taxonomy" id="2565932"/>
    <lineage>
        <taxon>Bacteria</taxon>
        <taxon>Pseudomonadati</taxon>
        <taxon>Pseudomonadota</taxon>
        <taxon>Betaproteobacteria</taxon>
        <taxon>Rhodocyclales</taxon>
        <taxon>Zoogloeaceae</taxon>
        <taxon>Pseudothauera</taxon>
    </lineage>
</organism>
<dbReference type="GO" id="GO:0034039">
    <property type="term" value="F:8-oxo-7,8-dihydroguanine DNA N-glycosylase activity"/>
    <property type="evidence" value="ECO:0007669"/>
    <property type="project" value="TreeGrafter"/>
</dbReference>
<dbReference type="Gene3D" id="3.20.190.10">
    <property type="entry name" value="MutM-like, N-terminal"/>
    <property type="match status" value="1"/>
</dbReference>
<evidence type="ECO:0000256" key="13">
    <source>
        <dbReference type="ARBA" id="ARBA00023295"/>
    </source>
</evidence>
<dbReference type="Pfam" id="PF06831">
    <property type="entry name" value="H2TH"/>
    <property type="match status" value="1"/>
</dbReference>
<keyword evidence="8 15" id="KW-0862">Zinc</keyword>
<reference evidence="18 19" key="1">
    <citation type="submission" date="2019-04" db="EMBL/GenBank/DDBJ databases">
        <title>Azoarcus rhizosphaerae sp. nov. isolated from rhizosphere of Ficus religiosa.</title>
        <authorList>
            <person name="Lin S.-Y."/>
            <person name="Hameed A."/>
            <person name="Hsu Y.-H."/>
            <person name="Young C.-C."/>
        </authorList>
    </citation>
    <scope>NUCLEOTIDE SEQUENCE [LARGE SCALE GENOMIC DNA]</scope>
    <source>
        <strain evidence="18 19">CC-YHH848</strain>
    </source>
</reference>
<dbReference type="InterPro" id="IPR015887">
    <property type="entry name" value="DNA_glyclase_Znf_dom_DNA_BS"/>
</dbReference>
<evidence type="ECO:0000256" key="4">
    <source>
        <dbReference type="ARBA" id="ARBA00022723"/>
    </source>
</evidence>
<evidence type="ECO:0000256" key="9">
    <source>
        <dbReference type="ARBA" id="ARBA00023125"/>
    </source>
</evidence>
<dbReference type="RefSeq" id="WP_136384930.1">
    <property type="nucleotide sequence ID" value="NZ_SSOD01000007.1"/>
</dbReference>
<dbReference type="NCBIfam" id="NF002211">
    <property type="entry name" value="PRK01103.1"/>
    <property type="match status" value="1"/>
</dbReference>
<keyword evidence="6 15" id="KW-0863">Zinc-finger</keyword>
<comment type="caution">
    <text evidence="15">Lacks conserved residue(s) required for the propagation of feature annotation.</text>
</comment>
<evidence type="ECO:0000256" key="2">
    <source>
        <dbReference type="ARBA" id="ARBA00009409"/>
    </source>
</evidence>
<dbReference type="Pfam" id="PF06827">
    <property type="entry name" value="zf-FPG_IleRS"/>
    <property type="match status" value="1"/>
</dbReference>
<keyword evidence="11 15" id="KW-0456">Lyase</keyword>
<comment type="function">
    <text evidence="15">Involved in base excision repair of DNA damaged by oxidation or by mutagenic agents. Acts as DNA glycosylase that recognizes and removes damaged bases. Has a preference for oxidized purines, such as 7,8-dihydro-8-oxoguanine (8-oxoG). Has AP (apurinic/apyrimidinic) lyase activity and introduces nicks in the DNA strand. Cleaves the DNA backbone by beta-delta elimination to generate a single-strand break at the site of the removed base with both 3'- and 5'-phosphates.</text>
</comment>
<dbReference type="CDD" id="cd08966">
    <property type="entry name" value="EcFpg-like_N"/>
    <property type="match status" value="1"/>
</dbReference>
<evidence type="ECO:0000256" key="1">
    <source>
        <dbReference type="ARBA" id="ARBA00001668"/>
    </source>
</evidence>
<evidence type="ECO:0000256" key="5">
    <source>
        <dbReference type="ARBA" id="ARBA00022763"/>
    </source>
</evidence>
<dbReference type="PROSITE" id="PS51066">
    <property type="entry name" value="ZF_FPG_2"/>
    <property type="match status" value="1"/>
</dbReference>
<dbReference type="InterPro" id="IPR015886">
    <property type="entry name" value="H2TH_FPG"/>
</dbReference>
<dbReference type="Gene3D" id="1.10.8.50">
    <property type="match status" value="1"/>
</dbReference>
<dbReference type="PANTHER" id="PTHR22993">
    <property type="entry name" value="FORMAMIDOPYRIMIDINE-DNA GLYCOSYLASE"/>
    <property type="match status" value="1"/>
</dbReference>
<dbReference type="PANTHER" id="PTHR22993:SF9">
    <property type="entry name" value="FORMAMIDOPYRIMIDINE-DNA GLYCOSYLASE"/>
    <property type="match status" value="1"/>
</dbReference>
<dbReference type="InterPro" id="IPR010663">
    <property type="entry name" value="Znf_FPG/IleRS"/>
</dbReference>
<comment type="caution">
    <text evidence="18">The sequence shown here is derived from an EMBL/GenBank/DDBJ whole genome shotgun (WGS) entry which is preliminary data.</text>
</comment>
<dbReference type="SUPFAM" id="SSF81624">
    <property type="entry name" value="N-terminal domain of MutM-like DNA repair proteins"/>
    <property type="match status" value="1"/>
</dbReference>
<dbReference type="InterPro" id="IPR012319">
    <property type="entry name" value="FPG_cat"/>
</dbReference>
<feature type="domain" description="FPG-type" evidence="16">
    <location>
        <begin position="236"/>
        <end position="270"/>
    </location>
</feature>
<dbReference type="InterPro" id="IPR010979">
    <property type="entry name" value="Ribosomal_uS13-like_H2TH"/>
</dbReference>
<keyword evidence="10 15" id="KW-0234">DNA repair</keyword>
<dbReference type="GO" id="GO:0140078">
    <property type="term" value="F:class I DNA-(apurinic or apyrimidinic site) endonuclease activity"/>
    <property type="evidence" value="ECO:0007669"/>
    <property type="project" value="UniProtKB-EC"/>
</dbReference>
<feature type="active site" description="Schiff-base intermediate with DNA" evidence="15">
    <location>
        <position position="2"/>
    </location>
</feature>
<dbReference type="PROSITE" id="PS51068">
    <property type="entry name" value="FPG_CAT"/>
    <property type="match status" value="1"/>
</dbReference>
<dbReference type="GO" id="GO:0008270">
    <property type="term" value="F:zinc ion binding"/>
    <property type="evidence" value="ECO:0007669"/>
    <property type="project" value="UniProtKB-UniRule"/>
</dbReference>
<dbReference type="HAMAP" id="MF_00103">
    <property type="entry name" value="Fapy_DNA_glycosyl"/>
    <property type="match status" value="1"/>
</dbReference>
<keyword evidence="19" id="KW-1185">Reference proteome</keyword>
<comment type="subunit">
    <text evidence="3 15">Monomer.</text>
</comment>
<dbReference type="EMBL" id="SSOD01000007">
    <property type="protein sequence ID" value="THF61225.1"/>
    <property type="molecule type" value="Genomic_DNA"/>
</dbReference>
<dbReference type="Pfam" id="PF01149">
    <property type="entry name" value="Fapy_DNA_glyco"/>
    <property type="match status" value="1"/>
</dbReference>
<dbReference type="OrthoDB" id="9800855at2"/>
<keyword evidence="7 15" id="KW-0378">Hydrolase</keyword>
<feature type="active site" description="Proton donor; for beta-elimination activity" evidence="15">
    <location>
        <position position="58"/>
    </location>
</feature>
<dbReference type="SMART" id="SM01232">
    <property type="entry name" value="H2TH"/>
    <property type="match status" value="1"/>
</dbReference>
<dbReference type="SUPFAM" id="SSF46946">
    <property type="entry name" value="S13-like H2TH domain"/>
    <property type="match status" value="1"/>
</dbReference>
<evidence type="ECO:0000256" key="11">
    <source>
        <dbReference type="ARBA" id="ARBA00023239"/>
    </source>
</evidence>
<feature type="binding site" evidence="15">
    <location>
        <position position="91"/>
    </location>
    <ligand>
        <name>DNA</name>
        <dbReference type="ChEBI" id="CHEBI:16991"/>
    </ligand>
</feature>
<feature type="domain" description="Formamidopyrimidine-DNA glycosylase catalytic" evidence="17">
    <location>
        <begin position="2"/>
        <end position="112"/>
    </location>
</feature>
<evidence type="ECO:0000256" key="10">
    <source>
        <dbReference type="ARBA" id="ARBA00023204"/>
    </source>
</evidence>
<dbReference type="GO" id="GO:0003684">
    <property type="term" value="F:damaged DNA binding"/>
    <property type="evidence" value="ECO:0007669"/>
    <property type="project" value="InterPro"/>
</dbReference>
<dbReference type="PROSITE" id="PS01242">
    <property type="entry name" value="ZF_FPG_1"/>
    <property type="match status" value="1"/>
</dbReference>
<name>A0A4S4ANK6_9RHOO</name>
<gene>
    <name evidence="15 18" type="primary">mutM</name>
    <name evidence="15" type="synonym">fpg</name>
    <name evidence="18" type="ORF">E6O51_10400</name>
</gene>
<comment type="cofactor">
    <cofactor evidence="15">
        <name>Zn(2+)</name>
        <dbReference type="ChEBI" id="CHEBI:29105"/>
    </cofactor>
    <text evidence="15">Binds 1 zinc ion per subunit.</text>
</comment>
<dbReference type="FunFam" id="3.20.190.10:FF:000001">
    <property type="entry name" value="Formamidopyrimidine-DNA glycosylase"/>
    <property type="match status" value="1"/>
</dbReference>
<dbReference type="SMART" id="SM00898">
    <property type="entry name" value="Fapy_DNA_glyco"/>
    <property type="match status" value="1"/>
</dbReference>
<dbReference type="InterPro" id="IPR000214">
    <property type="entry name" value="Znf_DNA_glyclase/AP_lyase"/>
</dbReference>
<evidence type="ECO:0000259" key="16">
    <source>
        <dbReference type="PROSITE" id="PS51066"/>
    </source>
</evidence>
<evidence type="ECO:0000256" key="15">
    <source>
        <dbReference type="HAMAP-Rule" id="MF_00103"/>
    </source>
</evidence>
<evidence type="ECO:0000256" key="12">
    <source>
        <dbReference type="ARBA" id="ARBA00023268"/>
    </source>
</evidence>
<feature type="active site" description="Proton donor" evidence="15">
    <location>
        <position position="3"/>
    </location>
</feature>
<feature type="binding site" evidence="15">
    <location>
        <position position="109"/>
    </location>
    <ligand>
        <name>DNA</name>
        <dbReference type="ChEBI" id="CHEBI:16991"/>
    </ligand>
</feature>
<dbReference type="SUPFAM" id="SSF57716">
    <property type="entry name" value="Glucocorticoid receptor-like (DNA-binding domain)"/>
    <property type="match status" value="1"/>
</dbReference>
<comment type="catalytic activity">
    <reaction evidence="14 15">
        <text>2'-deoxyribonucleotide-(2'-deoxyribose 5'-phosphate)-2'-deoxyribonucleotide-DNA = a 3'-end 2'-deoxyribonucleotide-(2,3-dehydro-2,3-deoxyribose 5'-phosphate)-DNA + a 5'-end 5'-phospho-2'-deoxyribonucleoside-DNA + H(+)</text>
        <dbReference type="Rhea" id="RHEA:66592"/>
        <dbReference type="Rhea" id="RHEA-COMP:13180"/>
        <dbReference type="Rhea" id="RHEA-COMP:16897"/>
        <dbReference type="Rhea" id="RHEA-COMP:17067"/>
        <dbReference type="ChEBI" id="CHEBI:15378"/>
        <dbReference type="ChEBI" id="CHEBI:136412"/>
        <dbReference type="ChEBI" id="CHEBI:157695"/>
        <dbReference type="ChEBI" id="CHEBI:167181"/>
        <dbReference type="EC" id="4.2.99.18"/>
    </reaction>
</comment>
<dbReference type="NCBIfam" id="TIGR00577">
    <property type="entry name" value="fpg"/>
    <property type="match status" value="1"/>
</dbReference>
<comment type="similarity">
    <text evidence="2 15">Belongs to the FPG family.</text>
</comment>
<dbReference type="InterPro" id="IPR020629">
    <property type="entry name" value="FPG_Glyclase"/>
</dbReference>
<keyword evidence="4 15" id="KW-0479">Metal-binding</keyword>
<dbReference type="Proteomes" id="UP000307956">
    <property type="component" value="Unassembled WGS sequence"/>
</dbReference>
<feature type="active site" description="Proton donor; for delta-elimination activity" evidence="15">
    <location>
        <position position="260"/>
    </location>
</feature>
<accession>A0A4S4ANK6</accession>
<keyword evidence="12 15" id="KW-0511">Multifunctional enzyme</keyword>
<evidence type="ECO:0000313" key="19">
    <source>
        <dbReference type="Proteomes" id="UP000307956"/>
    </source>
</evidence>
<evidence type="ECO:0000256" key="8">
    <source>
        <dbReference type="ARBA" id="ARBA00022833"/>
    </source>
</evidence>
<dbReference type="EC" id="4.2.99.18" evidence="15"/>
<dbReference type="GO" id="GO:0006284">
    <property type="term" value="P:base-excision repair"/>
    <property type="evidence" value="ECO:0007669"/>
    <property type="project" value="InterPro"/>
</dbReference>
<evidence type="ECO:0000259" key="17">
    <source>
        <dbReference type="PROSITE" id="PS51068"/>
    </source>
</evidence>
<sequence>MPELPEVETTRRGIRPHVEGRTLSALVVRNASLRLPVPADLPELLVGHAVQTVGRRAKYLLLGFEHGSVIVHLGMSGSLRVVPAALPPDKHDHVDFVFGEIALRLRDPRRFGLVVWQAGDAAFHPLLASLGLEPLDDGFDGAWLFRATRGLRQPIKHTLMDAHRVVGVGNIYASESLFRARIHPLEPAGALGRQRCERLAASVRETLAEAIAAGGSTLRDFVGGDGRPGYFQQQYFAYGREGEPCRVCGTPVRRFVTAQRSTWFCPRCQVRRG</sequence>
<evidence type="ECO:0000313" key="18">
    <source>
        <dbReference type="EMBL" id="THF61225.1"/>
    </source>
</evidence>
<proteinExistence type="inferred from homology"/>
<comment type="catalytic activity">
    <reaction evidence="1 15">
        <text>Hydrolysis of DNA containing ring-opened 7-methylguanine residues, releasing 2,6-diamino-4-hydroxy-5-(N-methyl)formamidopyrimidine.</text>
        <dbReference type="EC" id="3.2.2.23"/>
    </reaction>
</comment>
<dbReference type="EC" id="3.2.2.23" evidence="15"/>
<evidence type="ECO:0000256" key="14">
    <source>
        <dbReference type="ARBA" id="ARBA00044632"/>
    </source>
</evidence>